<evidence type="ECO:0000256" key="1">
    <source>
        <dbReference type="SAM" id="MobiDB-lite"/>
    </source>
</evidence>
<gene>
    <name evidence="2" type="ORF">ENJ89_04590</name>
</gene>
<protein>
    <recommendedName>
        <fullName evidence="3">DUF4412 domain-containing protein</fullName>
    </recommendedName>
</protein>
<dbReference type="Proteomes" id="UP000886124">
    <property type="component" value="Unassembled WGS sequence"/>
</dbReference>
<feature type="region of interest" description="Disordered" evidence="1">
    <location>
        <begin position="111"/>
        <end position="130"/>
    </location>
</feature>
<comment type="caution">
    <text evidence="2">The sequence shown here is derived from an EMBL/GenBank/DDBJ whole genome shotgun (WGS) entry which is preliminary data.</text>
</comment>
<accession>A0A7V5PNN3</accession>
<reference evidence="2" key="1">
    <citation type="journal article" date="2020" name="mSystems">
        <title>Genome- and Community-Level Interaction Insights into Carbon Utilization and Element Cycling Functions of Hydrothermarchaeota in Hydrothermal Sediment.</title>
        <authorList>
            <person name="Zhou Z."/>
            <person name="Liu Y."/>
            <person name="Xu W."/>
            <person name="Pan J."/>
            <person name="Luo Z.H."/>
            <person name="Li M."/>
        </authorList>
    </citation>
    <scope>NUCLEOTIDE SEQUENCE [LARGE SCALE GENOMIC DNA]</scope>
    <source>
        <strain evidence="2">HyVt-527</strain>
    </source>
</reference>
<name>A0A7V5PNN3_CALAY</name>
<sequence length="353" mass="40297">MKVSAFAILFFFYAMLSAGVIKKSKTKVSFGSFGTLTTETTVQLEGLKKRVETQKNFESDNMMGQMMGGLMGGTGQSGEIISLEKMQRIQLDHPNKRYTVTPIEKIDWQRYQGEEREERHPEEEEEQKESNVKIIRNEFKVTDTGERKKINRFDCRKYLITWVTEWQNTETGEKGKDSLASVVWTTRADKALEAALAEEKKFDKLYMEKIGVPVDEMQSEMLGTQWLRMFRAMNRGQQAPEVADQALFKEMAKIKGYPVVTDGKFFVRTNKKQVAEAEPEPEEEKPDITDVGGLFGGFVKKALEKKLKGKKKAPKKSGSNLAFSFYNELIDLRTGAVDKVAFEIPKGYKEVKK</sequence>
<organism evidence="2">
    <name type="scientific">Caldithrix abyssi</name>
    <dbReference type="NCBI Taxonomy" id="187145"/>
    <lineage>
        <taxon>Bacteria</taxon>
        <taxon>Pseudomonadati</taxon>
        <taxon>Calditrichota</taxon>
        <taxon>Calditrichia</taxon>
        <taxon>Calditrichales</taxon>
        <taxon>Calditrichaceae</taxon>
        <taxon>Caldithrix</taxon>
    </lineage>
</organism>
<evidence type="ECO:0000313" key="2">
    <source>
        <dbReference type="EMBL" id="HHJ52451.1"/>
    </source>
</evidence>
<dbReference type="EMBL" id="DROD01000312">
    <property type="protein sequence ID" value="HHJ52451.1"/>
    <property type="molecule type" value="Genomic_DNA"/>
</dbReference>
<dbReference type="AlphaFoldDB" id="A0A7V5PNN3"/>
<evidence type="ECO:0008006" key="3">
    <source>
        <dbReference type="Google" id="ProtNLM"/>
    </source>
</evidence>
<proteinExistence type="predicted"/>